<protein>
    <recommendedName>
        <fullName evidence="2">Gamma-glutamyltransferase</fullName>
    </recommendedName>
</protein>
<dbReference type="Pfam" id="PF01019">
    <property type="entry name" value="G_glu_transpept"/>
    <property type="match status" value="1"/>
</dbReference>
<dbReference type="AlphaFoldDB" id="A0A7S2BWL8"/>
<proteinExistence type="predicted"/>
<gene>
    <name evidence="1" type="ORF">DSPE1174_LOCUS10592</name>
</gene>
<dbReference type="PANTHER" id="PTHR43881:SF1">
    <property type="entry name" value="GAMMA-GLUTAMYLTRANSPEPTIDASE (AFU_ORTHOLOGUE AFUA_4G13580)"/>
    <property type="match status" value="1"/>
</dbReference>
<dbReference type="PANTHER" id="PTHR43881">
    <property type="entry name" value="GAMMA-GLUTAMYLTRANSPEPTIDASE (AFU_ORTHOLOGUE AFUA_4G13580)"/>
    <property type="match status" value="1"/>
</dbReference>
<dbReference type="Gene3D" id="3.60.20.40">
    <property type="match status" value="1"/>
</dbReference>
<evidence type="ECO:0000313" key="1">
    <source>
        <dbReference type="EMBL" id="CAD9409000.1"/>
    </source>
</evidence>
<evidence type="ECO:0008006" key="2">
    <source>
        <dbReference type="Google" id="ProtNLM"/>
    </source>
</evidence>
<dbReference type="InterPro" id="IPR029055">
    <property type="entry name" value="Ntn_hydrolases_N"/>
</dbReference>
<dbReference type="InterPro" id="IPR052896">
    <property type="entry name" value="GGT-like_enzyme"/>
</dbReference>
<organism evidence="1">
    <name type="scientific">Octactis speculum</name>
    <dbReference type="NCBI Taxonomy" id="3111310"/>
    <lineage>
        <taxon>Eukaryota</taxon>
        <taxon>Sar</taxon>
        <taxon>Stramenopiles</taxon>
        <taxon>Ochrophyta</taxon>
        <taxon>Dictyochophyceae</taxon>
        <taxon>Dictyochales</taxon>
        <taxon>Dictyochaceae</taxon>
        <taxon>Octactis</taxon>
    </lineage>
</organism>
<reference evidence="1" key="1">
    <citation type="submission" date="2021-01" db="EMBL/GenBank/DDBJ databases">
        <authorList>
            <person name="Corre E."/>
            <person name="Pelletier E."/>
            <person name="Niang G."/>
            <person name="Scheremetjew M."/>
            <person name="Finn R."/>
            <person name="Kale V."/>
            <person name="Holt S."/>
            <person name="Cochrane G."/>
            <person name="Meng A."/>
            <person name="Brown T."/>
            <person name="Cohen L."/>
        </authorList>
    </citation>
    <scope>NUCLEOTIDE SEQUENCE</scope>
    <source>
        <strain evidence="1">CCMP1381</strain>
    </source>
</reference>
<dbReference type="EMBL" id="HBGS01020481">
    <property type="protein sequence ID" value="CAD9409000.1"/>
    <property type="molecule type" value="Transcribed_RNA"/>
</dbReference>
<dbReference type="InterPro" id="IPR043137">
    <property type="entry name" value="GGT_ssub_C"/>
</dbReference>
<name>A0A7S2BWL8_9STRA</name>
<sequence>MVSLIQSLYNEFGSGLVVPGLGFALQDRGALFALEDGHANIYQPLKRPFQTIMPGFTFNDQGHPWTSFGVMGGFMQPQGQVQILVNMIDFGMGVQEAGDAARYYHYQDNEPTGATMEDGGILELEGGICPSVENELLNRGHTIFRKANKGGYQALERHGKVSDNTIVYHGASEMRKDGQASGY</sequence>
<dbReference type="SUPFAM" id="SSF56235">
    <property type="entry name" value="N-terminal nucleophile aminohydrolases (Ntn hydrolases)"/>
    <property type="match status" value="1"/>
</dbReference>
<accession>A0A7S2BWL8</accession>